<name>A0ABS7TEL0_9GAMM</name>
<keyword evidence="2" id="KW-0732">Signal</keyword>
<dbReference type="NCBIfam" id="NF047450">
    <property type="entry name" value="post-PEP-CTERM_1"/>
    <property type="match status" value="1"/>
</dbReference>
<feature type="compositionally biased region" description="Low complexity" evidence="1">
    <location>
        <begin position="53"/>
        <end position="66"/>
    </location>
</feature>
<sequence length="150" mass="15539">MKTKYLLLAAGLAIAGTALAGDPIPQAAASAPSVKVGIDKATGKLRPLTDAESAALDAQAAQQGSDNNSLRAGTRTQLPSRAQRLFRLPTTQKEALATETTYNGYSVIKPPAESLSEMTVQKNADGSLTILENGDVMSAKAQKTPEAGNE</sequence>
<dbReference type="RefSeq" id="WP_223628838.1">
    <property type="nucleotide sequence ID" value="NZ_JAIQDJ010000003.1"/>
</dbReference>
<gene>
    <name evidence="3" type="ORF">K7B09_08080</name>
</gene>
<evidence type="ECO:0000313" key="4">
    <source>
        <dbReference type="Proteomes" id="UP001430290"/>
    </source>
</evidence>
<dbReference type="Proteomes" id="UP001430290">
    <property type="component" value="Unassembled WGS sequence"/>
</dbReference>
<evidence type="ECO:0000256" key="1">
    <source>
        <dbReference type="SAM" id="MobiDB-lite"/>
    </source>
</evidence>
<reference evidence="3" key="1">
    <citation type="submission" date="2021-09" db="EMBL/GenBank/DDBJ databases">
        <authorList>
            <person name="Wu T."/>
            <person name="Guo S.Z."/>
        </authorList>
    </citation>
    <scope>NUCLEOTIDE SEQUENCE</scope>
    <source>
        <strain evidence="3">RSS-23</strain>
    </source>
</reference>
<evidence type="ECO:0000313" key="3">
    <source>
        <dbReference type="EMBL" id="MBZ4186277.1"/>
    </source>
</evidence>
<evidence type="ECO:0000256" key="2">
    <source>
        <dbReference type="SAM" id="SignalP"/>
    </source>
</evidence>
<comment type="caution">
    <text evidence="3">The sequence shown here is derived from an EMBL/GenBank/DDBJ whole genome shotgun (WGS) entry which is preliminary data.</text>
</comment>
<feature type="chain" id="PRO_5045090077" evidence="2">
    <location>
        <begin position="21"/>
        <end position="150"/>
    </location>
</feature>
<proteinExistence type="predicted"/>
<keyword evidence="4" id="KW-1185">Reference proteome</keyword>
<organism evidence="3 4">
    <name type="scientific">Thermomonas beijingensis</name>
    <dbReference type="NCBI Taxonomy" id="2872701"/>
    <lineage>
        <taxon>Bacteria</taxon>
        <taxon>Pseudomonadati</taxon>
        <taxon>Pseudomonadota</taxon>
        <taxon>Gammaproteobacteria</taxon>
        <taxon>Lysobacterales</taxon>
        <taxon>Lysobacteraceae</taxon>
        <taxon>Thermomonas</taxon>
    </lineage>
</organism>
<dbReference type="EMBL" id="JAIQDJ010000003">
    <property type="protein sequence ID" value="MBZ4186277.1"/>
    <property type="molecule type" value="Genomic_DNA"/>
</dbReference>
<protein>
    <submittedName>
        <fullName evidence="3">Uncharacterized protein</fullName>
    </submittedName>
</protein>
<feature type="signal peptide" evidence="2">
    <location>
        <begin position="1"/>
        <end position="20"/>
    </location>
</feature>
<feature type="compositionally biased region" description="Polar residues" evidence="1">
    <location>
        <begin position="67"/>
        <end position="80"/>
    </location>
</feature>
<feature type="region of interest" description="Disordered" evidence="1">
    <location>
        <begin position="53"/>
        <end position="81"/>
    </location>
</feature>
<accession>A0ABS7TEL0</accession>